<proteinExistence type="predicted"/>
<evidence type="ECO:0000313" key="3">
    <source>
        <dbReference type="EMBL" id="OFC45737.1"/>
    </source>
</evidence>
<evidence type="ECO:0000313" key="4">
    <source>
        <dbReference type="Proteomes" id="UP000175616"/>
    </source>
</evidence>
<organism evidence="3 5">
    <name type="scientific">Acidithiobacillus caldus</name>
    <dbReference type="NCBI Taxonomy" id="33059"/>
    <lineage>
        <taxon>Bacteria</taxon>
        <taxon>Pseudomonadati</taxon>
        <taxon>Pseudomonadota</taxon>
        <taxon>Acidithiobacillia</taxon>
        <taxon>Acidithiobacillales</taxon>
        <taxon>Acidithiobacillaceae</taxon>
        <taxon>Acidithiobacillus</taxon>
    </lineage>
</organism>
<dbReference type="Proteomes" id="UP000175707">
    <property type="component" value="Unassembled WGS sequence"/>
</dbReference>
<evidence type="ECO:0000313" key="5">
    <source>
        <dbReference type="Proteomes" id="UP000175707"/>
    </source>
</evidence>
<reference evidence="4 5" key="1">
    <citation type="submission" date="2016-06" db="EMBL/GenBank/DDBJ databases">
        <title>Gene turnover analysis identifies the evolutionary adaptation of the extremophile Acidithiobacillus caldus.</title>
        <authorList>
            <person name="Zhang X."/>
        </authorList>
    </citation>
    <scope>NUCLEOTIDE SEQUENCE [LARGE SCALE GENOMIC DNA]</scope>
    <source>
        <strain evidence="2 4">DX</strain>
        <strain evidence="3 5">S1</strain>
    </source>
</reference>
<dbReference type="InterPro" id="IPR055570">
    <property type="entry name" value="DUF7146"/>
</dbReference>
<dbReference type="Pfam" id="PF08273">
    <property type="entry name" value="Zn_Ribbon_Prim"/>
    <property type="match status" value="1"/>
</dbReference>
<evidence type="ECO:0000313" key="2">
    <source>
        <dbReference type="EMBL" id="OFC36601.1"/>
    </source>
</evidence>
<name>A0A1E7YSS6_9PROT</name>
<feature type="domain" description="DNA primase/helicase Gp4 N-terminal Bacteriophage T7-like" evidence="1">
    <location>
        <begin position="38"/>
        <end position="76"/>
    </location>
</feature>
<sequence>MENKRYDAAAVRQAARDNWDVVLAHLAPEIQPALDRPGRHMPCPVHGGKDGFRVFKDVRETGGGICNTCGSYSDGFALLMWLRNWDFVTTLGAVAELLGTGAIAEFSHRRAPAPAKAKERMDNQKRLSETWAGGFPITAPEAQAARTYFAARGIPIDGWLSLVPDHEQVLRVHPGLTYYREGELEGRFPAILCLVVDKAGKAVNIHRTYLAEDGRSKAPVQAPKKLMSPFPGRTTSGAAIRLGPIQNGLVQCAEGLETAVAIMTARGKPVWPVVSDTLMGAFEPPDDAHTVVIWADHDRPQLVHDRSIRPGEFYAHKLATRLHEQGRRTRILIPHYPIPDGAKSVDWLDVLTEHGPECVGPSRAVVQLPSAKKSEGGILAKIASLCRVS</sequence>
<dbReference type="EMBL" id="LZYH01000929">
    <property type="protein sequence ID" value="OFC45737.1"/>
    <property type="molecule type" value="Genomic_DNA"/>
</dbReference>
<dbReference type="GO" id="GO:0004386">
    <property type="term" value="F:helicase activity"/>
    <property type="evidence" value="ECO:0007669"/>
    <property type="project" value="InterPro"/>
</dbReference>
<gene>
    <name evidence="2" type="ORF">BAE27_05910</name>
    <name evidence="3" type="ORF">BAE30_13805</name>
</gene>
<dbReference type="EMBL" id="LZYE01000144">
    <property type="protein sequence ID" value="OFC36601.1"/>
    <property type="molecule type" value="Genomic_DNA"/>
</dbReference>
<dbReference type="SUPFAM" id="SSF57783">
    <property type="entry name" value="Zinc beta-ribbon"/>
    <property type="match status" value="1"/>
</dbReference>
<dbReference type="InterPro" id="IPR006171">
    <property type="entry name" value="TOPRIM_dom"/>
</dbReference>
<evidence type="ECO:0000259" key="1">
    <source>
        <dbReference type="SMART" id="SM00778"/>
    </source>
</evidence>
<comment type="caution">
    <text evidence="3">The sequence shown here is derived from an EMBL/GenBank/DDBJ whole genome shotgun (WGS) entry which is preliminary data.</text>
</comment>
<dbReference type="Proteomes" id="UP000175616">
    <property type="component" value="Unassembled WGS sequence"/>
</dbReference>
<accession>A0A1E7YSS6</accession>
<dbReference type="Pfam" id="PF23639">
    <property type="entry name" value="DUF7146"/>
    <property type="match status" value="1"/>
</dbReference>
<protein>
    <recommendedName>
        <fullName evidence="1">DNA primase/helicase Gp4 N-terminal Bacteriophage T7-like domain-containing protein</fullName>
    </recommendedName>
</protein>
<dbReference type="Pfam" id="PF13362">
    <property type="entry name" value="Toprim_3"/>
    <property type="match status" value="1"/>
</dbReference>
<dbReference type="SMART" id="SM00778">
    <property type="entry name" value="Prim_Zn_Ribbon"/>
    <property type="match status" value="1"/>
</dbReference>
<dbReference type="AlphaFoldDB" id="A0A1E7YSS6"/>
<dbReference type="RefSeq" id="WP_070113840.1">
    <property type="nucleotide sequence ID" value="NZ_LZYE01000144.1"/>
</dbReference>
<dbReference type="GO" id="GO:0008270">
    <property type="term" value="F:zinc ion binding"/>
    <property type="evidence" value="ECO:0007669"/>
    <property type="project" value="InterPro"/>
</dbReference>
<dbReference type="InterPro" id="IPR013237">
    <property type="entry name" value="Phage_T7_Gp4_N"/>
</dbReference>